<dbReference type="InterPro" id="IPR029063">
    <property type="entry name" value="SAM-dependent_MTases_sf"/>
</dbReference>
<evidence type="ECO:0000313" key="3">
    <source>
        <dbReference type="Proteomes" id="UP001168990"/>
    </source>
</evidence>
<dbReference type="AlphaFoldDB" id="A0AA39FW96"/>
<evidence type="ECO:0000256" key="1">
    <source>
        <dbReference type="SAM" id="MobiDB-lite"/>
    </source>
</evidence>
<protein>
    <submittedName>
        <fullName evidence="2">Uncharacterized protein</fullName>
    </submittedName>
</protein>
<feature type="region of interest" description="Disordered" evidence="1">
    <location>
        <begin position="49"/>
        <end position="71"/>
    </location>
</feature>
<dbReference type="Proteomes" id="UP001168990">
    <property type="component" value="Unassembled WGS sequence"/>
</dbReference>
<name>A0AA39FW96_9HYME</name>
<reference evidence="2" key="2">
    <citation type="submission" date="2023-03" db="EMBL/GenBank/DDBJ databases">
        <authorList>
            <person name="Inwood S.N."/>
            <person name="Skelly J.G."/>
            <person name="Guhlin J."/>
            <person name="Harrop T.W.R."/>
            <person name="Goldson S.G."/>
            <person name="Dearden P.K."/>
        </authorList>
    </citation>
    <scope>NUCLEOTIDE SEQUENCE</scope>
    <source>
        <strain evidence="2">Irish</strain>
        <tissue evidence="2">Whole body</tissue>
    </source>
</reference>
<feature type="compositionally biased region" description="Acidic residues" evidence="1">
    <location>
        <begin position="62"/>
        <end position="71"/>
    </location>
</feature>
<dbReference type="PANTHER" id="PTHR14663:SF2">
    <property type="entry name" value="METHYLTRANSFERASE NSUN7-RELATED"/>
    <property type="match status" value="1"/>
</dbReference>
<organism evidence="2 3">
    <name type="scientific">Microctonus aethiopoides</name>
    <dbReference type="NCBI Taxonomy" id="144406"/>
    <lineage>
        <taxon>Eukaryota</taxon>
        <taxon>Metazoa</taxon>
        <taxon>Ecdysozoa</taxon>
        <taxon>Arthropoda</taxon>
        <taxon>Hexapoda</taxon>
        <taxon>Insecta</taxon>
        <taxon>Pterygota</taxon>
        <taxon>Neoptera</taxon>
        <taxon>Endopterygota</taxon>
        <taxon>Hymenoptera</taxon>
        <taxon>Apocrita</taxon>
        <taxon>Ichneumonoidea</taxon>
        <taxon>Braconidae</taxon>
        <taxon>Euphorinae</taxon>
        <taxon>Microctonus</taxon>
    </lineage>
</organism>
<feature type="compositionally biased region" description="Basic and acidic residues" evidence="1">
    <location>
        <begin position="49"/>
        <end position="61"/>
    </location>
</feature>
<gene>
    <name evidence="2" type="ORF">PV328_001122</name>
</gene>
<reference evidence="2" key="1">
    <citation type="journal article" date="2023" name="bioRxiv">
        <title>Scaffold-level genome assemblies of two parasitoid biocontrol wasps reveal the parthenogenesis mechanism and an associated novel virus.</title>
        <authorList>
            <person name="Inwood S."/>
            <person name="Skelly J."/>
            <person name="Guhlin J."/>
            <person name="Harrop T."/>
            <person name="Goldson S."/>
            <person name="Dearden P."/>
        </authorList>
    </citation>
    <scope>NUCLEOTIDE SEQUENCE</scope>
    <source>
        <strain evidence="2">Irish</strain>
        <tissue evidence="2">Whole body</tissue>
    </source>
</reference>
<dbReference type="InterPro" id="IPR042620">
    <property type="entry name" value="NSUN7"/>
</dbReference>
<keyword evidence="3" id="KW-1185">Reference proteome</keyword>
<dbReference type="Gene3D" id="3.40.50.150">
    <property type="entry name" value="Vaccinia Virus protein VP39"/>
    <property type="match status" value="1"/>
</dbReference>
<accession>A0AA39FW96</accession>
<dbReference type="EMBL" id="JAQQBS010000001">
    <property type="protein sequence ID" value="KAK0177032.1"/>
    <property type="molecule type" value="Genomic_DNA"/>
</dbReference>
<comment type="caution">
    <text evidence="2">The sequence shown here is derived from an EMBL/GenBank/DDBJ whole genome shotgun (WGS) entry which is preliminary data.</text>
</comment>
<dbReference type="PANTHER" id="PTHR14663">
    <property type="entry name" value="METHYLTRANSFERASE NSUN7-RELATED"/>
    <property type="match status" value="1"/>
</dbReference>
<proteinExistence type="predicted"/>
<evidence type="ECO:0000313" key="2">
    <source>
        <dbReference type="EMBL" id="KAK0177032.1"/>
    </source>
</evidence>
<sequence>MLANWRESIDHTEEKELSKELDELVLPSNEEWRHHVYYRLVDLQREIDSRGGEGDEETKLPEEDDDHNEDDDYENVMRICKEWELASANNNEWAPTMYSSNEIDSRFFEMDQKNSKSHSSFDDLMDLTKLSMTDAVIGPGWRLSDILLAANVLQGNTTNNVSTTTLTYSDEAEMRRVYGLVYDVLRCKSILNQTLENANFWTNYSKLRKYERIVWLLLYDMMGRKFTSHPQVATIQIRSRIFKAAELNEIEQALWKSKTKLAASVSRLRIGGSAVTLDHLLPPHLRDGGVCWSKNDAVASGWVNTIKIPTKNEFINIMSSLGLDLISDYRKLQKNNYVFDPICPKVIILHEKAREQLARSDLVRKHGFIFLNRSLCLGAAALARVIRVAQLCGPVILTHSMAPRHTGYLAGLLFDIQKAGRLLAFGAGSNYIEHEAYLEKLGIGKKICRVFAENYAHASSFAEMERATVVLATPPCSYTGLKDIVDLVVARGGDMKLLESFTNIDDLAQLEGPRDLLAEQMSSLKYALTRPNVQLLIYEAHSILPSETIQMIDQLVHYANKMAIDKYTRELLPKRKYQSKDPSQKGGGQLAKSSGKRAAMLQDFQTKCSNENENDNSNILLYPQNIDVPDSDLFEVGNIFDFHDKGSKTTDPMINNGCYLAMVRRKEMMQFNSLFMIEVAESKGLFGDPNSKRSERIQQSKDEHFATRSPMIKKKNVSKKNNDEKMKSMLLDRITAPTHSSLLKVGSRVTSRQSNDEGSSAAISVTSIRLLCPRYSNRIAKDERSINFRVCDTRRRDARSWWEQSANFLIHAARCEKCKFIIFHTDPWTKRILYPPKVQKIVFANGDFHQH</sequence>